<evidence type="ECO:0000256" key="1">
    <source>
        <dbReference type="SAM" id="SignalP"/>
    </source>
</evidence>
<dbReference type="RefSeq" id="WP_267263954.1">
    <property type="nucleotide sequence ID" value="NZ_JAOVZW010000001.1"/>
</dbReference>
<feature type="chain" id="PRO_5046468380" evidence="1">
    <location>
        <begin position="20"/>
        <end position="176"/>
    </location>
</feature>
<keyword evidence="3" id="KW-1185">Reference proteome</keyword>
<evidence type="ECO:0000313" key="3">
    <source>
        <dbReference type="Proteomes" id="UP001073122"/>
    </source>
</evidence>
<evidence type="ECO:0000313" key="2">
    <source>
        <dbReference type="EMBL" id="MCX8522631.1"/>
    </source>
</evidence>
<keyword evidence="1" id="KW-0732">Signal</keyword>
<feature type="signal peptide" evidence="1">
    <location>
        <begin position="1"/>
        <end position="19"/>
    </location>
</feature>
<organism evidence="2 3">
    <name type="scientific">Chryseobacterium formosus</name>
    <dbReference type="NCBI Taxonomy" id="1537363"/>
    <lineage>
        <taxon>Bacteria</taxon>
        <taxon>Pseudomonadati</taxon>
        <taxon>Bacteroidota</taxon>
        <taxon>Flavobacteriia</taxon>
        <taxon>Flavobacteriales</taxon>
        <taxon>Weeksellaceae</taxon>
        <taxon>Chryseobacterium group</taxon>
        <taxon>Chryseobacterium</taxon>
    </lineage>
</organism>
<proteinExistence type="predicted"/>
<comment type="caution">
    <text evidence="2">The sequence shown here is derived from an EMBL/GenBank/DDBJ whole genome shotgun (WGS) entry which is preliminary data.</text>
</comment>
<dbReference type="Proteomes" id="UP001073122">
    <property type="component" value="Unassembled WGS sequence"/>
</dbReference>
<accession>A0ABT3XLT9</accession>
<dbReference type="EMBL" id="JAOVZW010000001">
    <property type="protein sequence ID" value="MCX8522631.1"/>
    <property type="molecule type" value="Genomic_DNA"/>
</dbReference>
<reference evidence="2" key="1">
    <citation type="submission" date="2022-10" db="EMBL/GenBank/DDBJ databases">
        <title>Chryseobacterium sp. nov., a novel bacterial species.</title>
        <authorList>
            <person name="Cao Y."/>
        </authorList>
    </citation>
    <scope>NUCLEOTIDE SEQUENCE</scope>
    <source>
        <strain evidence="2">CCTCC AB2015118</strain>
    </source>
</reference>
<name>A0ABT3XLT9_9FLAO</name>
<protein>
    <submittedName>
        <fullName evidence="2">Uncharacterized protein</fullName>
    </submittedName>
</protein>
<sequence>MKKTFYFIPILLISNFTFGQVGIGKQSVNGNSTILDFEDSSSNTNGIILPSVNNTTNALASTPSNNNGTFLFDKSDSKVKFYENSVWKDLSNAGSSTQITANVSSESSNSQGVIIGSSTSNAKGALVLESTNKAVILPKVSNPHTNVKNPYPGMMCYDTNSKSLAVYDGSAWSYWK</sequence>
<gene>
    <name evidence="2" type="ORF">OF897_01670</name>
</gene>